<dbReference type="InterPro" id="IPR018247">
    <property type="entry name" value="EF_Hand_1_Ca_BS"/>
</dbReference>
<evidence type="ECO:0000259" key="2">
    <source>
        <dbReference type="Pfam" id="PF07589"/>
    </source>
</evidence>
<name>A0A5B9QHL9_9BACT</name>
<keyword evidence="4" id="KW-1185">Reference proteome</keyword>
<sequence length="283" mass="30307" precursor="true">MAKKTKSAKSRLRATKRAAYKLAAGAVVATSCAAESEAAVQYFEGPIDVPQEIGQPIDLNLDNYTDIVLKNYIFNGGNYQGATVSFYPGKTVGFSTNGPAISGEYMTALSVGTFIDSSSLGPSFYGSMAYGALNPNAQFNNITDGYIGFAFPIGPTDLYFAWMRVDVDNAAGTLLIKDWAYEDQTGVGITVGDMGTPLFLADFDDDGDVDGADFLDLQRGFGGTYNSTNLVDWQTEYGMSSIPMLNSVPEPGTLGLLAAGACGLSFWRKRRADQNDRAHEDQA</sequence>
<feature type="signal peptide" evidence="1">
    <location>
        <begin position="1"/>
        <end position="33"/>
    </location>
</feature>
<dbReference type="PROSITE" id="PS51257">
    <property type="entry name" value="PROKAR_LIPOPROTEIN"/>
    <property type="match status" value="1"/>
</dbReference>
<organism evidence="3 4">
    <name type="scientific">Bythopirellula goksoeyrii</name>
    <dbReference type="NCBI Taxonomy" id="1400387"/>
    <lineage>
        <taxon>Bacteria</taxon>
        <taxon>Pseudomonadati</taxon>
        <taxon>Planctomycetota</taxon>
        <taxon>Planctomycetia</taxon>
        <taxon>Pirellulales</taxon>
        <taxon>Lacipirellulaceae</taxon>
        <taxon>Bythopirellula</taxon>
    </lineage>
</organism>
<feature type="chain" id="PRO_5022701240" evidence="1">
    <location>
        <begin position="34"/>
        <end position="283"/>
    </location>
</feature>
<dbReference type="KEGG" id="bgok:Pr1d_47850"/>
<accession>A0A5B9QHL9</accession>
<dbReference type="NCBIfam" id="TIGR02595">
    <property type="entry name" value="PEP_CTERM"/>
    <property type="match status" value="1"/>
</dbReference>
<proteinExistence type="predicted"/>
<protein>
    <submittedName>
        <fullName evidence="3">PEP-CTERM motif protein</fullName>
    </submittedName>
</protein>
<feature type="domain" description="Ice-binding protein C-terminal" evidence="2">
    <location>
        <begin position="247"/>
        <end position="270"/>
    </location>
</feature>
<evidence type="ECO:0000256" key="1">
    <source>
        <dbReference type="SAM" id="SignalP"/>
    </source>
</evidence>
<dbReference type="Proteomes" id="UP000323917">
    <property type="component" value="Chromosome"/>
</dbReference>
<dbReference type="OrthoDB" id="273136at2"/>
<dbReference type="InterPro" id="IPR013424">
    <property type="entry name" value="Ice-binding_C"/>
</dbReference>
<evidence type="ECO:0000313" key="4">
    <source>
        <dbReference type="Proteomes" id="UP000323917"/>
    </source>
</evidence>
<dbReference type="AlphaFoldDB" id="A0A5B9QHL9"/>
<keyword evidence="1" id="KW-0732">Signal</keyword>
<dbReference type="EMBL" id="CP042913">
    <property type="protein sequence ID" value="QEG37439.1"/>
    <property type="molecule type" value="Genomic_DNA"/>
</dbReference>
<reference evidence="3 4" key="1">
    <citation type="submission" date="2019-08" db="EMBL/GenBank/DDBJ databases">
        <title>Deep-cultivation of Planctomycetes and their phenomic and genomic characterization uncovers novel biology.</title>
        <authorList>
            <person name="Wiegand S."/>
            <person name="Jogler M."/>
            <person name="Boedeker C."/>
            <person name="Pinto D."/>
            <person name="Vollmers J."/>
            <person name="Rivas-Marin E."/>
            <person name="Kohn T."/>
            <person name="Peeters S.H."/>
            <person name="Heuer A."/>
            <person name="Rast P."/>
            <person name="Oberbeckmann S."/>
            <person name="Bunk B."/>
            <person name="Jeske O."/>
            <person name="Meyerdierks A."/>
            <person name="Storesund J.E."/>
            <person name="Kallscheuer N."/>
            <person name="Luecker S."/>
            <person name="Lage O.M."/>
            <person name="Pohl T."/>
            <person name="Merkel B.J."/>
            <person name="Hornburger P."/>
            <person name="Mueller R.-W."/>
            <person name="Bruemmer F."/>
            <person name="Labrenz M."/>
            <person name="Spormann A.M."/>
            <person name="Op den Camp H."/>
            <person name="Overmann J."/>
            <person name="Amann R."/>
            <person name="Jetten M.S.M."/>
            <person name="Mascher T."/>
            <person name="Medema M.H."/>
            <person name="Devos D.P."/>
            <person name="Kaster A.-K."/>
            <person name="Ovreas L."/>
            <person name="Rohde M."/>
            <person name="Galperin M.Y."/>
            <person name="Jogler C."/>
        </authorList>
    </citation>
    <scope>NUCLEOTIDE SEQUENCE [LARGE SCALE GENOMIC DNA]</scope>
    <source>
        <strain evidence="3 4">Pr1d</strain>
    </source>
</reference>
<evidence type="ECO:0000313" key="3">
    <source>
        <dbReference type="EMBL" id="QEG37439.1"/>
    </source>
</evidence>
<dbReference type="PROSITE" id="PS00018">
    <property type="entry name" value="EF_HAND_1"/>
    <property type="match status" value="1"/>
</dbReference>
<gene>
    <name evidence="3" type="ORF">Pr1d_47850</name>
</gene>
<dbReference type="RefSeq" id="WP_148075682.1">
    <property type="nucleotide sequence ID" value="NZ_CP042913.1"/>
</dbReference>
<dbReference type="Pfam" id="PF07589">
    <property type="entry name" value="PEP-CTERM"/>
    <property type="match status" value="1"/>
</dbReference>